<evidence type="ECO:0000313" key="1">
    <source>
        <dbReference type="EMBL" id="CAD8169855.1"/>
    </source>
</evidence>
<dbReference type="Proteomes" id="UP000689195">
    <property type="component" value="Unassembled WGS sequence"/>
</dbReference>
<comment type="caution">
    <text evidence="1">The sequence shown here is derived from an EMBL/GenBank/DDBJ whole genome shotgun (WGS) entry which is preliminary data.</text>
</comment>
<protein>
    <submittedName>
        <fullName evidence="1">Uncharacterized protein</fullName>
    </submittedName>
</protein>
<name>A0A8S1UYU9_9CILI</name>
<proteinExistence type="predicted"/>
<gene>
    <name evidence="1" type="ORF">PPENT_87.1.T0520005</name>
</gene>
<evidence type="ECO:0000313" key="2">
    <source>
        <dbReference type="Proteomes" id="UP000689195"/>
    </source>
</evidence>
<dbReference type="EMBL" id="CAJJDO010000052">
    <property type="protein sequence ID" value="CAD8169855.1"/>
    <property type="molecule type" value="Genomic_DNA"/>
</dbReference>
<reference evidence="1" key="1">
    <citation type="submission" date="2021-01" db="EMBL/GenBank/DDBJ databases">
        <authorList>
            <consortium name="Genoscope - CEA"/>
            <person name="William W."/>
        </authorList>
    </citation>
    <scope>NUCLEOTIDE SEQUENCE</scope>
</reference>
<sequence length="333" mass="40005">MCKELSIYLTNRSMCKEDFEGCTISQKCYGCMKQMEAFSKYVNNFNDLKIILSKFQQEVNVLKRSVKICHLLRIMKVRHIQVIVKYVWKCIFNKDEFNLSMLYKQMEFIVQQGSGVILLRINLVLKLMLRVKYANIIKINIIQRAATLLQIPLRPINNARIMKIYWVVLLHKIKSVKINLAYDGYDFEIDCYLIEQQDFMWYKDKCEQRQFSHDLIDYRLTYCQQYGNCIGQEKNDVKWHISHVKKYWKNSYYELQQIYYWIAQMNKYYQSCIKLKNHITKNIIYAKKAKGYFVKILERKSIVDSKNTVLLVEFGMHREVMQNSSILQYLSGM</sequence>
<accession>A0A8S1UYU9</accession>
<dbReference type="AlphaFoldDB" id="A0A8S1UYU9"/>
<keyword evidence="2" id="KW-1185">Reference proteome</keyword>
<organism evidence="1 2">
    <name type="scientific">Paramecium pentaurelia</name>
    <dbReference type="NCBI Taxonomy" id="43138"/>
    <lineage>
        <taxon>Eukaryota</taxon>
        <taxon>Sar</taxon>
        <taxon>Alveolata</taxon>
        <taxon>Ciliophora</taxon>
        <taxon>Intramacronucleata</taxon>
        <taxon>Oligohymenophorea</taxon>
        <taxon>Peniculida</taxon>
        <taxon>Parameciidae</taxon>
        <taxon>Paramecium</taxon>
    </lineage>
</organism>